<dbReference type="InterPro" id="IPR047650">
    <property type="entry name" value="Transpos_IS110"/>
</dbReference>
<evidence type="ECO:0000313" key="4">
    <source>
        <dbReference type="Proteomes" id="UP000295351"/>
    </source>
</evidence>
<dbReference type="RefSeq" id="WP_162852959.1">
    <property type="nucleotide sequence ID" value="NZ_BAABEI010000012.1"/>
</dbReference>
<dbReference type="NCBIfam" id="NF033542">
    <property type="entry name" value="transpos_IS110"/>
    <property type="match status" value="1"/>
</dbReference>
<gene>
    <name evidence="3" type="ORF">EV665_10249</name>
</gene>
<dbReference type="AlphaFoldDB" id="A0A4V2RJB0"/>
<comment type="caution">
    <text evidence="3">The sequence shown here is derived from an EMBL/GenBank/DDBJ whole genome shotgun (WGS) entry which is preliminary data.</text>
</comment>
<name>A0A4V2RJB0_SHIGR</name>
<keyword evidence="4" id="KW-1185">Reference proteome</keyword>
<dbReference type="PANTHER" id="PTHR33055:SF13">
    <property type="entry name" value="TRANSPOSASE"/>
    <property type="match status" value="1"/>
</dbReference>
<reference evidence="3 4" key="1">
    <citation type="submission" date="2019-03" db="EMBL/GenBank/DDBJ databases">
        <title>Genomic Encyclopedia of Type Strains, Phase IV (KMG-IV): sequencing the most valuable type-strain genomes for metagenomic binning, comparative biology and taxonomic classification.</title>
        <authorList>
            <person name="Goeker M."/>
        </authorList>
    </citation>
    <scope>NUCLEOTIDE SEQUENCE [LARGE SCALE GENOMIC DNA]</scope>
    <source>
        <strain evidence="3 4">DSM 18401</strain>
    </source>
</reference>
<dbReference type="GO" id="GO:0004803">
    <property type="term" value="F:transposase activity"/>
    <property type="evidence" value="ECO:0007669"/>
    <property type="project" value="InterPro"/>
</dbReference>
<dbReference type="Pfam" id="PF02371">
    <property type="entry name" value="Transposase_20"/>
    <property type="match status" value="1"/>
</dbReference>
<proteinExistence type="predicted"/>
<dbReference type="InterPro" id="IPR003346">
    <property type="entry name" value="Transposase_20"/>
</dbReference>
<dbReference type="Proteomes" id="UP000295351">
    <property type="component" value="Unassembled WGS sequence"/>
</dbReference>
<dbReference type="Pfam" id="PF01548">
    <property type="entry name" value="DEDD_Tnp_IS110"/>
    <property type="match status" value="1"/>
</dbReference>
<organism evidence="3 4">
    <name type="scientific">Shinella granuli</name>
    <dbReference type="NCBI Taxonomy" id="323621"/>
    <lineage>
        <taxon>Bacteria</taxon>
        <taxon>Pseudomonadati</taxon>
        <taxon>Pseudomonadota</taxon>
        <taxon>Alphaproteobacteria</taxon>
        <taxon>Hyphomicrobiales</taxon>
        <taxon>Rhizobiaceae</taxon>
        <taxon>Shinella</taxon>
    </lineage>
</organism>
<evidence type="ECO:0000259" key="2">
    <source>
        <dbReference type="Pfam" id="PF02371"/>
    </source>
</evidence>
<dbReference type="PANTHER" id="PTHR33055">
    <property type="entry name" value="TRANSPOSASE FOR INSERTION SEQUENCE ELEMENT IS1111A"/>
    <property type="match status" value="1"/>
</dbReference>
<dbReference type="InterPro" id="IPR002525">
    <property type="entry name" value="Transp_IS110-like_N"/>
</dbReference>
<dbReference type="GO" id="GO:0003677">
    <property type="term" value="F:DNA binding"/>
    <property type="evidence" value="ECO:0007669"/>
    <property type="project" value="InterPro"/>
</dbReference>
<sequence length="308" mass="33410">MTIHHTFIGCDIGKDMIDIFDPRTARFCRIPNDEAALSTFAHRLDPATDLVVFGATGHCDRLLRLCLSQAGIAFARVNPKTARRFAEARGRLAKTDRIDARSLCEMGAMFGLTAEAPPCPVRERLAALARRRDQLVDARATERRHLCDAFDPAIRADIETMIAILGEKIASIQAEIDDHMKSQALTEHAHRLTSAPGVGKVTALTLLAHMPELGALSPKAAASLAGLAPFNDDSGKRSGRRRIKGGRPRVRKALYMAALGAIKASARLRAFHQAVSARTGSAKAGIIAVARKLLTILNAMQRDKTHFA</sequence>
<dbReference type="GO" id="GO:0006313">
    <property type="term" value="P:DNA transposition"/>
    <property type="evidence" value="ECO:0007669"/>
    <property type="project" value="InterPro"/>
</dbReference>
<feature type="domain" description="Transposase IS110-like N-terminal" evidence="1">
    <location>
        <begin position="9"/>
        <end position="148"/>
    </location>
</feature>
<dbReference type="EMBL" id="SLVX01000002">
    <property type="protein sequence ID" value="TCN47530.1"/>
    <property type="molecule type" value="Genomic_DNA"/>
</dbReference>
<feature type="domain" description="Transposase IS116/IS110/IS902 C-terminal" evidence="2">
    <location>
        <begin position="189"/>
        <end position="273"/>
    </location>
</feature>
<evidence type="ECO:0000313" key="3">
    <source>
        <dbReference type="EMBL" id="TCN47530.1"/>
    </source>
</evidence>
<accession>A0A4V2RJB0</accession>
<evidence type="ECO:0000259" key="1">
    <source>
        <dbReference type="Pfam" id="PF01548"/>
    </source>
</evidence>
<protein>
    <submittedName>
        <fullName evidence="3">Transposase</fullName>
    </submittedName>
</protein>